<proteinExistence type="predicted"/>
<dbReference type="AlphaFoldDB" id="A0A2R9AVN3"/>
<organism evidence="1 2">
    <name type="scientific">Pan paniscus</name>
    <name type="common">Pygmy chimpanzee</name>
    <name type="synonym">Bonobo</name>
    <dbReference type="NCBI Taxonomy" id="9597"/>
    <lineage>
        <taxon>Eukaryota</taxon>
        <taxon>Metazoa</taxon>
        <taxon>Chordata</taxon>
        <taxon>Craniata</taxon>
        <taxon>Vertebrata</taxon>
        <taxon>Euteleostomi</taxon>
        <taxon>Mammalia</taxon>
        <taxon>Eutheria</taxon>
        <taxon>Euarchontoglires</taxon>
        <taxon>Primates</taxon>
        <taxon>Haplorrhini</taxon>
        <taxon>Catarrhini</taxon>
        <taxon>Hominidae</taxon>
        <taxon>Pan</taxon>
    </lineage>
</organism>
<dbReference type="EMBL" id="AJFE02026503">
    <property type="status" value="NOT_ANNOTATED_CDS"/>
    <property type="molecule type" value="Genomic_DNA"/>
</dbReference>
<dbReference type="Proteomes" id="UP000240080">
    <property type="component" value="Chromosome 1"/>
</dbReference>
<reference evidence="1 2" key="1">
    <citation type="journal article" date="2012" name="Nature">
        <title>The bonobo genome compared with the chimpanzee and human genomes.</title>
        <authorList>
            <person name="Prufer K."/>
            <person name="Munch K."/>
            <person name="Hellmann I."/>
            <person name="Akagi K."/>
            <person name="Miller J.R."/>
            <person name="Walenz B."/>
            <person name="Koren S."/>
            <person name="Sutton G."/>
            <person name="Kodira C."/>
            <person name="Winer R."/>
            <person name="Knight J.R."/>
            <person name="Mullikin J.C."/>
            <person name="Meader S.J."/>
            <person name="Ponting C.P."/>
            <person name="Lunter G."/>
            <person name="Higashino S."/>
            <person name="Hobolth A."/>
            <person name="Dutheil J."/>
            <person name="Karakoc E."/>
            <person name="Alkan C."/>
            <person name="Sajjadian S."/>
            <person name="Catacchio C.R."/>
            <person name="Ventura M."/>
            <person name="Marques-Bonet T."/>
            <person name="Eichler E.E."/>
            <person name="Andre C."/>
            <person name="Atencia R."/>
            <person name="Mugisha L."/>
            <person name="Junhold J."/>
            <person name="Patterson N."/>
            <person name="Siebauer M."/>
            <person name="Good J.M."/>
            <person name="Fischer A."/>
            <person name="Ptak S.E."/>
            <person name="Lachmann M."/>
            <person name="Symer D.E."/>
            <person name="Mailund T."/>
            <person name="Schierup M.H."/>
            <person name="Andres A.M."/>
            <person name="Kelso J."/>
            <person name="Paabo S."/>
        </authorList>
    </citation>
    <scope>NUCLEOTIDE SEQUENCE [LARGE SCALE GENOMIC DNA]</scope>
</reference>
<accession>A0A2R9AVN3</accession>
<reference evidence="1" key="3">
    <citation type="submission" date="2025-09" db="UniProtKB">
        <authorList>
            <consortium name="Ensembl"/>
        </authorList>
    </citation>
    <scope>IDENTIFICATION</scope>
</reference>
<dbReference type="OMA" id="GREWPCE"/>
<dbReference type="Bgee" id="ENSPPAG00000033138">
    <property type="expression patterns" value="Expressed in testis and 3 other cell types or tissues"/>
</dbReference>
<keyword evidence="2" id="KW-1185">Reference proteome</keyword>
<reference evidence="1" key="2">
    <citation type="submission" date="2025-08" db="UniProtKB">
        <authorList>
            <consortium name="Ensembl"/>
        </authorList>
    </citation>
    <scope>IDENTIFICATION</scope>
</reference>
<evidence type="ECO:0000313" key="2">
    <source>
        <dbReference type="Proteomes" id="UP000240080"/>
    </source>
</evidence>
<dbReference type="GeneTree" id="ENSGT00910000145223"/>
<sequence>MGNHELVTNWILDLRKKLQHQRELSKFCLEQTEGWRCYRLRWENGRRHRLQGKVGDQLRGPEPSWKGFPIQVPGSGSFMMQRVPPFHPGRLPAPASFWQPGALLPTWRPATILSVAAASHRRIFRPVVSCGRVAATRSRTRDSWPWCPSRSPRRVACRLFF</sequence>
<protein>
    <submittedName>
        <fullName evidence="1">Uncharacterized protein</fullName>
    </submittedName>
</protein>
<dbReference type="Ensembl" id="ENSPPAT00000042622.1">
    <property type="protein sequence ID" value="ENSPPAP00000019845.1"/>
    <property type="gene ID" value="ENSPPAG00000033138.1"/>
</dbReference>
<evidence type="ECO:0000313" key="1">
    <source>
        <dbReference type="Ensembl" id="ENSPPAP00000019845.1"/>
    </source>
</evidence>
<name>A0A2R9AVN3_PANPA</name>